<dbReference type="Pfam" id="PF03895">
    <property type="entry name" value="YadA_anchor"/>
    <property type="match status" value="1"/>
</dbReference>
<keyword evidence="9" id="KW-0472">Membrane</keyword>
<dbReference type="InterPro" id="IPR011049">
    <property type="entry name" value="Serralysin-like_metalloprot_C"/>
</dbReference>
<keyword evidence="8" id="KW-0653">Protein transport</keyword>
<evidence type="ECO:0000256" key="9">
    <source>
        <dbReference type="ARBA" id="ARBA00023136"/>
    </source>
</evidence>
<organism evidence="15 16">
    <name type="scientific">Luteimonas galliterrae</name>
    <dbReference type="NCBI Taxonomy" id="2940486"/>
    <lineage>
        <taxon>Bacteria</taxon>
        <taxon>Pseudomonadati</taxon>
        <taxon>Pseudomonadota</taxon>
        <taxon>Gammaproteobacteria</taxon>
        <taxon>Lysobacterales</taxon>
        <taxon>Lysobacteraceae</taxon>
        <taxon>Luteimonas</taxon>
    </lineage>
</organism>
<dbReference type="Gene3D" id="3.30.1300.30">
    <property type="entry name" value="GSPII I/J protein-like"/>
    <property type="match status" value="1"/>
</dbReference>
<keyword evidence="16" id="KW-1185">Reference proteome</keyword>
<evidence type="ECO:0000259" key="13">
    <source>
        <dbReference type="Pfam" id="PF05658"/>
    </source>
</evidence>
<evidence type="ECO:0000256" key="6">
    <source>
        <dbReference type="ARBA" id="ARBA00022692"/>
    </source>
</evidence>
<comment type="subcellular location">
    <subcellularLocation>
        <location evidence="2">Cell outer membrane</location>
    </subcellularLocation>
    <subcellularLocation>
        <location evidence="1">Cell surface</location>
    </subcellularLocation>
</comment>
<feature type="region of interest" description="Disordered" evidence="11">
    <location>
        <begin position="88"/>
        <end position="124"/>
    </location>
</feature>
<keyword evidence="4" id="KW-0813">Transport</keyword>
<evidence type="ECO:0000256" key="8">
    <source>
        <dbReference type="ARBA" id="ARBA00022927"/>
    </source>
</evidence>
<keyword evidence="7" id="KW-0732">Signal</keyword>
<dbReference type="Pfam" id="PF05658">
    <property type="entry name" value="YadA_head"/>
    <property type="match status" value="1"/>
</dbReference>
<proteinExistence type="inferred from homology"/>
<feature type="domain" description="Trimeric autotransporter adhesin YadA-like head" evidence="13">
    <location>
        <begin position="128"/>
        <end position="154"/>
    </location>
</feature>
<reference evidence="15 16" key="1">
    <citation type="submission" date="2022-05" db="EMBL/GenBank/DDBJ databases">
        <title>Luteimonas sp. SX5, whole genome shotgun sequencing project.</title>
        <authorList>
            <person name="Zhao G."/>
            <person name="Shen L."/>
        </authorList>
    </citation>
    <scope>NUCLEOTIDE SEQUENCE [LARGE SCALE GENOMIC DNA]</scope>
    <source>
        <strain evidence="15 16">SX5</strain>
    </source>
</reference>
<dbReference type="InterPro" id="IPR008640">
    <property type="entry name" value="Adhesin_Head_dom"/>
</dbReference>
<name>A0ABT0MJQ1_9GAMM</name>
<evidence type="ECO:0000313" key="15">
    <source>
        <dbReference type="EMBL" id="MCL1635094.1"/>
    </source>
</evidence>
<dbReference type="InterPro" id="IPR008635">
    <property type="entry name" value="Coiled_stalk_dom"/>
</dbReference>
<dbReference type="InterPro" id="IPR005594">
    <property type="entry name" value="YadA_C"/>
</dbReference>
<comment type="similarity">
    <text evidence="3">Belongs to the autotransporter-2 (AT-2) (TC 1.B.40) family.</text>
</comment>
<evidence type="ECO:0000256" key="7">
    <source>
        <dbReference type="ARBA" id="ARBA00022729"/>
    </source>
</evidence>
<gene>
    <name evidence="15" type="ORF">M2650_10700</name>
</gene>
<keyword evidence="6" id="KW-0812">Transmembrane</keyword>
<evidence type="ECO:0000256" key="10">
    <source>
        <dbReference type="ARBA" id="ARBA00023237"/>
    </source>
</evidence>
<feature type="domain" description="Trimeric autotransporter adhesin YadA-like C-terminal membrane anchor" evidence="12">
    <location>
        <begin position="261"/>
        <end position="308"/>
    </location>
</feature>
<keyword evidence="5" id="KW-1134">Transmembrane beta strand</keyword>
<evidence type="ECO:0000313" key="16">
    <source>
        <dbReference type="Proteomes" id="UP001431217"/>
    </source>
</evidence>
<dbReference type="SUPFAM" id="SSF101967">
    <property type="entry name" value="Adhesin YadA, collagen-binding domain"/>
    <property type="match status" value="2"/>
</dbReference>
<dbReference type="Proteomes" id="UP001431217">
    <property type="component" value="Unassembled WGS sequence"/>
</dbReference>
<evidence type="ECO:0000256" key="5">
    <source>
        <dbReference type="ARBA" id="ARBA00022452"/>
    </source>
</evidence>
<comment type="caution">
    <text evidence="15">The sequence shown here is derived from an EMBL/GenBank/DDBJ whole genome shotgun (WGS) entry which is preliminary data.</text>
</comment>
<feature type="domain" description="Trimeric autotransporter adhesin YadA-like stalk" evidence="14">
    <location>
        <begin position="172"/>
        <end position="211"/>
    </location>
</feature>
<keyword evidence="10" id="KW-0998">Cell outer membrane</keyword>
<feature type="domain" description="Trimeric autotransporter adhesin YadA-like stalk" evidence="14">
    <location>
        <begin position="11"/>
        <end position="46"/>
    </location>
</feature>
<evidence type="ECO:0000256" key="2">
    <source>
        <dbReference type="ARBA" id="ARBA00004442"/>
    </source>
</evidence>
<evidence type="ECO:0000256" key="1">
    <source>
        <dbReference type="ARBA" id="ARBA00004241"/>
    </source>
</evidence>
<dbReference type="InterPro" id="IPR045584">
    <property type="entry name" value="Pilin-like"/>
</dbReference>
<evidence type="ECO:0000256" key="11">
    <source>
        <dbReference type="SAM" id="MobiDB-lite"/>
    </source>
</evidence>
<dbReference type="Gene3D" id="6.10.250.2030">
    <property type="match status" value="1"/>
</dbReference>
<dbReference type="Pfam" id="PF05662">
    <property type="entry name" value="YadA_stalk"/>
    <property type="match status" value="2"/>
</dbReference>
<accession>A0ABT0MJQ1</accession>
<protein>
    <submittedName>
        <fullName evidence="15">YadA-like family protein</fullName>
    </submittedName>
</protein>
<dbReference type="Gene3D" id="2.60.40.4050">
    <property type="match status" value="1"/>
</dbReference>
<evidence type="ECO:0000256" key="4">
    <source>
        <dbReference type="ARBA" id="ARBA00022448"/>
    </source>
</evidence>
<evidence type="ECO:0000259" key="12">
    <source>
        <dbReference type="Pfam" id="PF03895"/>
    </source>
</evidence>
<evidence type="ECO:0000256" key="3">
    <source>
        <dbReference type="ARBA" id="ARBA00005848"/>
    </source>
</evidence>
<feature type="compositionally biased region" description="Low complexity" evidence="11">
    <location>
        <begin position="98"/>
        <end position="116"/>
    </location>
</feature>
<dbReference type="EMBL" id="JAMBEP010000002">
    <property type="protein sequence ID" value="MCL1635094.1"/>
    <property type="molecule type" value="Genomic_DNA"/>
</dbReference>
<dbReference type="SUPFAM" id="SSF54523">
    <property type="entry name" value="Pili subunits"/>
    <property type="match status" value="1"/>
</dbReference>
<dbReference type="Gene3D" id="2.150.10.10">
    <property type="entry name" value="Serralysin-like metalloprotease, C-terminal"/>
    <property type="match status" value="1"/>
</dbReference>
<evidence type="ECO:0000259" key="14">
    <source>
        <dbReference type="Pfam" id="PF05662"/>
    </source>
</evidence>
<sequence>MSIGSTGNERRLTNLRAGTNATDAVNVGQMQTFASGLGGGAGFSAGAFVAPTYTIQGGSYRNVGAAFTAVDNKLNDLQGQVNSIQVGTQSNATAGTEPAASATASQPTTASSRPTAVASQSTPVASGATAQNANAIGQNAQVSAENSVAIGADSVADRDNTVSVGSAGNERQVANVAAGTRDTDAVNVNQMRTANSQTLSSAQAYTDIRFNAIEDDFNAFRGDVDRRFNDQDERIDQVGAMSSAMVQMTANAANGDSPRGRIAVGAGFLGGEQAISIGYGKKIGDRASFTLGGAFSGDESSAGIGFGLDL</sequence>